<dbReference type="GO" id="GO:0005739">
    <property type="term" value="C:mitochondrion"/>
    <property type="evidence" value="ECO:0007669"/>
    <property type="project" value="TreeGrafter"/>
</dbReference>
<feature type="compositionally biased region" description="Low complexity" evidence="7">
    <location>
        <begin position="210"/>
        <end position="229"/>
    </location>
</feature>
<feature type="coiled-coil region" evidence="6">
    <location>
        <begin position="1126"/>
        <end position="1153"/>
    </location>
</feature>
<organism evidence="9 10">
    <name type="scientific">Amanita thiersii Skay4041</name>
    <dbReference type="NCBI Taxonomy" id="703135"/>
    <lineage>
        <taxon>Eukaryota</taxon>
        <taxon>Fungi</taxon>
        <taxon>Dikarya</taxon>
        <taxon>Basidiomycota</taxon>
        <taxon>Agaricomycotina</taxon>
        <taxon>Agaricomycetes</taxon>
        <taxon>Agaricomycetidae</taxon>
        <taxon>Agaricales</taxon>
        <taxon>Pluteineae</taxon>
        <taxon>Amanitaceae</taxon>
        <taxon>Amanita</taxon>
    </lineage>
</organism>
<dbReference type="Pfam" id="PF16016">
    <property type="entry name" value="VASt"/>
    <property type="match status" value="1"/>
</dbReference>
<evidence type="ECO:0000256" key="1">
    <source>
        <dbReference type="ARBA" id="ARBA00004167"/>
    </source>
</evidence>
<dbReference type="PANTHER" id="PTHR23319">
    <property type="entry name" value="GRAM DOMAIN CONTAINING 1B, ISOFORM E"/>
    <property type="match status" value="1"/>
</dbReference>
<dbReference type="Gene3D" id="2.30.29.30">
    <property type="entry name" value="Pleckstrin-homology domain (PH domain)/Phosphotyrosine-binding domain (PTB)"/>
    <property type="match status" value="1"/>
</dbReference>
<feature type="compositionally biased region" description="Low complexity" evidence="7">
    <location>
        <begin position="65"/>
        <end position="78"/>
    </location>
</feature>
<dbReference type="GO" id="GO:0032934">
    <property type="term" value="F:sterol binding"/>
    <property type="evidence" value="ECO:0007669"/>
    <property type="project" value="TreeGrafter"/>
</dbReference>
<dbReference type="InterPro" id="IPR031968">
    <property type="entry name" value="VASt"/>
</dbReference>
<keyword evidence="4" id="KW-1133">Transmembrane helix</keyword>
<proteinExistence type="inferred from homology"/>
<dbReference type="EMBL" id="KZ302116">
    <property type="protein sequence ID" value="PFH47353.1"/>
    <property type="molecule type" value="Genomic_DNA"/>
</dbReference>
<keyword evidence="5" id="KW-0472">Membrane</keyword>
<feature type="compositionally biased region" description="Low complexity" evidence="7">
    <location>
        <begin position="141"/>
        <end position="165"/>
    </location>
</feature>
<feature type="region of interest" description="Disordered" evidence="7">
    <location>
        <begin position="1"/>
        <end position="296"/>
    </location>
</feature>
<dbReference type="OrthoDB" id="2162691at2759"/>
<feature type="compositionally biased region" description="Low complexity" evidence="7">
    <location>
        <begin position="32"/>
        <end position="47"/>
    </location>
</feature>
<dbReference type="GO" id="GO:0032366">
    <property type="term" value="P:intracellular sterol transport"/>
    <property type="evidence" value="ECO:0007669"/>
    <property type="project" value="TreeGrafter"/>
</dbReference>
<evidence type="ECO:0000256" key="3">
    <source>
        <dbReference type="ARBA" id="ARBA00022692"/>
    </source>
</evidence>
<feature type="compositionally biased region" description="Low complexity" evidence="7">
    <location>
        <begin position="458"/>
        <end position="467"/>
    </location>
</feature>
<feature type="compositionally biased region" description="Basic residues" evidence="7">
    <location>
        <begin position="199"/>
        <end position="209"/>
    </location>
</feature>
<feature type="compositionally biased region" description="Polar residues" evidence="7">
    <location>
        <begin position="79"/>
        <end position="101"/>
    </location>
</feature>
<name>A0A2A9NI72_9AGAR</name>
<feature type="region of interest" description="Disordered" evidence="7">
    <location>
        <begin position="447"/>
        <end position="544"/>
    </location>
</feature>
<dbReference type="GO" id="GO:0032541">
    <property type="term" value="C:cortical endoplasmic reticulum"/>
    <property type="evidence" value="ECO:0007669"/>
    <property type="project" value="TreeGrafter"/>
</dbReference>
<evidence type="ECO:0000313" key="10">
    <source>
        <dbReference type="Proteomes" id="UP000242287"/>
    </source>
</evidence>
<evidence type="ECO:0000256" key="5">
    <source>
        <dbReference type="ARBA" id="ARBA00023136"/>
    </source>
</evidence>
<feature type="compositionally biased region" description="Polar residues" evidence="7">
    <location>
        <begin position="468"/>
        <end position="485"/>
    </location>
</feature>
<gene>
    <name evidence="9" type="ORF">AMATHDRAFT_67905</name>
</gene>
<reference evidence="9 10" key="1">
    <citation type="submission" date="2014-02" db="EMBL/GenBank/DDBJ databases">
        <title>Transposable element dynamics among asymbiotic and ectomycorrhizal Amanita fungi.</title>
        <authorList>
            <consortium name="DOE Joint Genome Institute"/>
            <person name="Hess J."/>
            <person name="Skrede I."/>
            <person name="Wolfe B."/>
            <person name="LaButti K."/>
            <person name="Ohm R.A."/>
            <person name="Grigoriev I.V."/>
            <person name="Pringle A."/>
        </authorList>
    </citation>
    <scope>NUCLEOTIDE SEQUENCE [LARGE SCALE GENOMIC DNA]</scope>
    <source>
        <strain evidence="9 10">SKay4041</strain>
    </source>
</reference>
<dbReference type="Proteomes" id="UP000242287">
    <property type="component" value="Unassembled WGS sequence"/>
</dbReference>
<evidence type="ECO:0000313" key="9">
    <source>
        <dbReference type="EMBL" id="PFH47353.1"/>
    </source>
</evidence>
<dbReference type="PANTHER" id="PTHR23319:SF4">
    <property type="entry name" value="GRAM DOMAIN CONTAINING 1B, ISOFORM E"/>
    <property type="match status" value="1"/>
</dbReference>
<evidence type="ECO:0000256" key="4">
    <source>
        <dbReference type="ARBA" id="ARBA00022989"/>
    </source>
</evidence>
<feature type="compositionally biased region" description="Low complexity" evidence="7">
    <location>
        <begin position="347"/>
        <end position="356"/>
    </location>
</feature>
<dbReference type="STRING" id="703135.A0A2A9NI72"/>
<keyword evidence="3" id="KW-0812">Transmembrane</keyword>
<evidence type="ECO:0000256" key="2">
    <source>
        <dbReference type="ARBA" id="ARBA00006582"/>
    </source>
</evidence>
<evidence type="ECO:0000256" key="7">
    <source>
        <dbReference type="SAM" id="MobiDB-lite"/>
    </source>
</evidence>
<feature type="compositionally biased region" description="Pro residues" evidence="7">
    <location>
        <begin position="318"/>
        <end position="331"/>
    </location>
</feature>
<dbReference type="PROSITE" id="PS51778">
    <property type="entry name" value="VAST"/>
    <property type="match status" value="1"/>
</dbReference>
<feature type="compositionally biased region" description="Polar residues" evidence="7">
    <location>
        <begin position="230"/>
        <end position="242"/>
    </location>
</feature>
<comment type="subcellular location">
    <subcellularLocation>
        <location evidence="1">Membrane</location>
        <topology evidence="1">Single-pass membrane protein</topology>
    </subcellularLocation>
</comment>
<feature type="compositionally biased region" description="Polar residues" evidence="7">
    <location>
        <begin position="447"/>
        <end position="457"/>
    </location>
</feature>
<dbReference type="GO" id="GO:0005789">
    <property type="term" value="C:endoplasmic reticulum membrane"/>
    <property type="evidence" value="ECO:0007669"/>
    <property type="project" value="TreeGrafter"/>
</dbReference>
<dbReference type="AlphaFoldDB" id="A0A2A9NI72"/>
<evidence type="ECO:0000259" key="8">
    <source>
        <dbReference type="PROSITE" id="PS51778"/>
    </source>
</evidence>
<dbReference type="CDD" id="cd13220">
    <property type="entry name" value="PH-GRAM_GRAMDC"/>
    <property type="match status" value="1"/>
</dbReference>
<feature type="compositionally biased region" description="Basic and acidic residues" evidence="7">
    <location>
        <begin position="18"/>
        <end position="29"/>
    </location>
</feature>
<dbReference type="GO" id="GO:0005886">
    <property type="term" value="C:plasma membrane"/>
    <property type="evidence" value="ECO:0007669"/>
    <property type="project" value="TreeGrafter"/>
</dbReference>
<feature type="region of interest" description="Disordered" evidence="7">
    <location>
        <begin position="317"/>
        <end position="414"/>
    </location>
</feature>
<feature type="compositionally biased region" description="Polar residues" evidence="7">
    <location>
        <begin position="274"/>
        <end position="286"/>
    </location>
</feature>
<dbReference type="SMART" id="SM00568">
    <property type="entry name" value="GRAM"/>
    <property type="match status" value="1"/>
</dbReference>
<evidence type="ECO:0000256" key="6">
    <source>
        <dbReference type="SAM" id="Coils"/>
    </source>
</evidence>
<feature type="compositionally biased region" description="Basic and acidic residues" evidence="7">
    <location>
        <begin position="127"/>
        <end position="140"/>
    </location>
</feature>
<sequence>MAPSFLTRLVKGNSSNNHNRERSIDRSLESPRTSAGSHSRSRSSSTPSPAPLPPPLPLPAVVDTSSPQSSHFSSSVPSTIITASTTNDASSTVTIDSVDTGSTRPSVTVVPPSPLTTKAADFSASSSEHDLTTVPDRRSETTPTPTSGTKPGNQTITNNNITLNISSRPRTISAPPPNFTSEEDDNLDTPKPNGDNHPLHPHHNHHTLPRSRPTTPSTPSAPSANLATTFKQKLQKSTSNLSLAPAAEIRRKTSSKSLKTPAPITVPPVPTTPNSSLHGRSATTPPEGQDAAVNPMSPIVESPTAMRSAEGATVAQPLIPPLPAVPPPPVPQQSQPSETTVAAAVLSSSPNNNSSSMLQVGLTTSPSSASPRDADSVSMMSTGTTANEFQPKEKEKEKKKSWRRGTANSRKPSGLAGAIAASGLAMANPTMSSAHQAQFNSSIIQVTQSNGTTGSRKSSSNPNANASQPLLSGTRSGASSPSYQQHHSKSRSVELSPRSARGGKSRSPGASSTSLMSPHHQQQRRRTTTTATRTATTTSINSDNNSEYYYELDRNLCSDDSDGCESDDECDLDIGEEDIPVTGFAVASNKRNADFHELFPTIPEGDYLIEDYGCALQREILIQGRLYISENHICFHANILGWITDLSIPIYDITTLEKRMTAFVIPNAIQITTRHAKYTFASFLSRDTTFDVIYNIWRHARPEDGISFTSSPRGSLEGMVTDQNQPILGAAAPMVGLTAAVLAAPKFTECACGREGKHFSETPLEVVMPGTPDRIHNLMFASGFIKEFMAVNQKLMDIQMSDWAPLSPGSTLLTRNMSYIKPLNGSLGPKQTKCEIKDETAHYDPDDYMSMLTTTRTPEVPSGGVFSVKTRTCIMWAGVLSSKVVVTTQVEWTGRSFIKGIIEKSAIDGQKVYHAELEKAMKAYIQEHQAEFVPAGADPSTLALADTGATAAGVGGDLDRSLGDAIGGTKPEGTSLSSEEAWKKREHERNRRGLQWAWDTFSGAADVAKRSTKGALELIRDAWEQSSMTTILYFVITILVLSNAWTLARMGGREEVGRRKEMRRAEEREKWVQGVVAVLRDELVVAKAGLQQAQQQPGVGVGGGQVGQVGVGEMPPVGSAAWKQEVGQLRSMLDGVEERARALKESLDQLARVGKMSEVD</sequence>
<feature type="compositionally biased region" description="Low complexity" evidence="7">
    <location>
        <begin position="528"/>
        <end position="538"/>
    </location>
</feature>
<feature type="compositionally biased region" description="Polar residues" evidence="7">
    <location>
        <begin position="508"/>
        <end position="520"/>
    </location>
</feature>
<comment type="similarity">
    <text evidence="2">Belongs to the YSP2 family.</text>
</comment>
<keyword evidence="6" id="KW-0175">Coiled coil</keyword>
<feature type="compositionally biased region" description="Pro residues" evidence="7">
    <location>
        <begin position="48"/>
        <end position="58"/>
    </location>
</feature>
<feature type="compositionally biased region" description="Polar residues" evidence="7">
    <location>
        <begin position="379"/>
        <end position="388"/>
    </location>
</feature>
<feature type="domain" description="VASt" evidence="8">
    <location>
        <begin position="758"/>
        <end position="929"/>
    </location>
</feature>
<dbReference type="InterPro" id="IPR011993">
    <property type="entry name" value="PH-like_dom_sf"/>
</dbReference>
<dbReference type="GO" id="GO:0120015">
    <property type="term" value="F:sterol transfer activity"/>
    <property type="evidence" value="ECO:0007669"/>
    <property type="project" value="TreeGrafter"/>
</dbReference>
<keyword evidence="10" id="KW-1185">Reference proteome</keyword>
<accession>A0A2A9NI72</accession>
<dbReference type="InterPro" id="IPR051482">
    <property type="entry name" value="Cholesterol_transport"/>
</dbReference>
<dbReference type="Pfam" id="PF02893">
    <property type="entry name" value="GRAM"/>
    <property type="match status" value="1"/>
</dbReference>
<protein>
    <recommendedName>
        <fullName evidence="8">VASt domain-containing protein</fullName>
    </recommendedName>
</protein>
<dbReference type="GO" id="GO:0140268">
    <property type="term" value="C:endoplasmic reticulum-plasma membrane contact site"/>
    <property type="evidence" value="ECO:0007669"/>
    <property type="project" value="TreeGrafter"/>
</dbReference>
<dbReference type="InterPro" id="IPR004182">
    <property type="entry name" value="GRAM"/>
</dbReference>